<evidence type="ECO:0000313" key="3">
    <source>
        <dbReference type="Proteomes" id="UP000029669"/>
    </source>
</evidence>
<dbReference type="SUPFAM" id="SSF89447">
    <property type="entry name" value="AbrB/MazE/MraZ-like"/>
    <property type="match status" value="1"/>
</dbReference>
<evidence type="ECO:0000259" key="1">
    <source>
        <dbReference type="SMART" id="SM00966"/>
    </source>
</evidence>
<dbReference type="EMBL" id="CP009170">
    <property type="protein sequence ID" value="AIS51541.1"/>
    <property type="molecule type" value="Genomic_DNA"/>
</dbReference>
<dbReference type="Proteomes" id="UP000029669">
    <property type="component" value="Chromosome"/>
</dbReference>
<keyword evidence="3" id="KW-1185">Reference proteome</keyword>
<proteinExistence type="predicted"/>
<gene>
    <name evidence="2" type="ORF">TKV_c03360</name>
</gene>
<reference evidence="3" key="1">
    <citation type="journal article" date="2015" name="Genome Announc.">
        <title>Whole-Genome Sequences of 80 Environmental and Clinical Isolates of Burkholderia pseudomallei.</title>
        <authorList>
            <person name="Johnson S.L."/>
            <person name="Baker A.L."/>
            <person name="Chain P.S."/>
            <person name="Currie B.J."/>
            <person name="Daligault H.E."/>
            <person name="Davenport K.W."/>
            <person name="Davis C.B."/>
            <person name="Inglis T.J."/>
            <person name="Kaestli M."/>
            <person name="Koren S."/>
            <person name="Mayo M."/>
            <person name="Merritt A.J."/>
            <person name="Price E.P."/>
            <person name="Sarovich D.S."/>
            <person name="Warner J."/>
            <person name="Rosovitz M.J."/>
        </authorList>
    </citation>
    <scope>NUCLEOTIDE SEQUENCE [LARGE SCALE GENOMIC DNA]</scope>
    <source>
        <strain evidence="3">DSM 2030</strain>
    </source>
</reference>
<protein>
    <submittedName>
        <fullName evidence="2">Transcriptional regulator, AbrB family</fullName>
    </submittedName>
</protein>
<dbReference type="STRING" id="2325.TKV_c03360"/>
<dbReference type="AlphaFoldDB" id="A0A097AP08"/>
<name>A0A097AP08_THEKI</name>
<sequence>MIHATSTITGKGQIQLPAEIRKAIGADIGDNIIFIVQDNKEIVLKLIKKKKLSQLGGTLKSQVKFKSIDEETENTKKTWVNKRIRRNNNGENMD</sequence>
<dbReference type="GO" id="GO:0003677">
    <property type="term" value="F:DNA binding"/>
    <property type="evidence" value="ECO:0007669"/>
    <property type="project" value="InterPro"/>
</dbReference>
<dbReference type="RefSeq" id="WP_049684499.1">
    <property type="nucleotide sequence ID" value="NZ_CP009170.1"/>
</dbReference>
<dbReference type="KEGG" id="tki:TKV_c03360"/>
<dbReference type="OrthoDB" id="9811597at2"/>
<dbReference type="SMART" id="SM00966">
    <property type="entry name" value="SpoVT_AbrB"/>
    <property type="match status" value="1"/>
</dbReference>
<accession>A0A097AP08</accession>
<dbReference type="Gene3D" id="2.10.260.10">
    <property type="match status" value="1"/>
</dbReference>
<dbReference type="HOGENOM" id="CLU_158484_2_0_9"/>
<dbReference type="InterPro" id="IPR037914">
    <property type="entry name" value="SpoVT-AbrB_sf"/>
</dbReference>
<feature type="domain" description="SpoVT-AbrB" evidence="1">
    <location>
        <begin position="6"/>
        <end position="52"/>
    </location>
</feature>
<dbReference type="InterPro" id="IPR007159">
    <property type="entry name" value="SpoVT-AbrB_dom"/>
</dbReference>
<evidence type="ECO:0000313" key="2">
    <source>
        <dbReference type="EMBL" id="AIS51541.1"/>
    </source>
</evidence>
<dbReference type="NCBIfam" id="TIGR01439">
    <property type="entry name" value="lp_hng_hel_AbrB"/>
    <property type="match status" value="1"/>
</dbReference>
<organism evidence="2 3">
    <name type="scientific">Thermoanaerobacter kivui</name>
    <name type="common">Acetogenium kivui</name>
    <dbReference type="NCBI Taxonomy" id="2325"/>
    <lineage>
        <taxon>Bacteria</taxon>
        <taxon>Bacillati</taxon>
        <taxon>Bacillota</taxon>
        <taxon>Clostridia</taxon>
        <taxon>Thermoanaerobacterales</taxon>
        <taxon>Thermoanaerobacteraceae</taxon>
        <taxon>Thermoanaerobacter</taxon>
    </lineage>
</organism>
<dbReference type="eggNOG" id="COG2002">
    <property type="taxonomic scope" value="Bacteria"/>
</dbReference>
<dbReference type="Pfam" id="PF04014">
    <property type="entry name" value="MazE_antitoxin"/>
    <property type="match status" value="1"/>
</dbReference>